<reference evidence="9 10" key="1">
    <citation type="submission" date="2019-08" db="EMBL/GenBank/DDBJ databases">
        <title>Genome sequence of Gillisia hiemivivida IC154 (type strain).</title>
        <authorList>
            <person name="Bowman J.P."/>
        </authorList>
    </citation>
    <scope>NUCLEOTIDE SEQUENCE [LARGE SCALE GENOMIC DNA]</scope>
    <source>
        <strain evidence="9 10">IC154</strain>
    </source>
</reference>
<keyword evidence="2" id="KW-1003">Cell membrane</keyword>
<gene>
    <name evidence="9" type="ORF">ES724_09095</name>
</gene>
<feature type="domain" description="ABC3 transporter permease C-terminal" evidence="7">
    <location>
        <begin position="688"/>
        <end position="789"/>
    </location>
</feature>
<keyword evidence="5 6" id="KW-0472">Membrane</keyword>
<evidence type="ECO:0000256" key="2">
    <source>
        <dbReference type="ARBA" id="ARBA00022475"/>
    </source>
</evidence>
<feature type="domain" description="MacB-like periplasmic core" evidence="8">
    <location>
        <begin position="20"/>
        <end position="246"/>
    </location>
</feature>
<feature type="transmembrane region" description="Helical" evidence="6">
    <location>
        <begin position="344"/>
        <end position="366"/>
    </location>
</feature>
<feature type="transmembrane region" description="Helical" evidence="6">
    <location>
        <begin position="769"/>
        <end position="789"/>
    </location>
</feature>
<protein>
    <submittedName>
        <fullName evidence="9">FtsX-like permease family protein</fullName>
    </submittedName>
</protein>
<evidence type="ECO:0000256" key="1">
    <source>
        <dbReference type="ARBA" id="ARBA00004651"/>
    </source>
</evidence>
<dbReference type="OrthoDB" id="8740261at2"/>
<dbReference type="RefSeq" id="WP_146932295.1">
    <property type="nucleotide sequence ID" value="NZ_CBCSHZ010000008.1"/>
</dbReference>
<dbReference type="Proteomes" id="UP000321367">
    <property type="component" value="Unassembled WGS sequence"/>
</dbReference>
<evidence type="ECO:0000256" key="5">
    <source>
        <dbReference type="ARBA" id="ARBA00023136"/>
    </source>
</evidence>
<comment type="caution">
    <text evidence="9">The sequence shown here is derived from an EMBL/GenBank/DDBJ whole genome shotgun (WGS) entry which is preliminary data.</text>
</comment>
<dbReference type="PANTHER" id="PTHR30572">
    <property type="entry name" value="MEMBRANE COMPONENT OF TRANSPORTER-RELATED"/>
    <property type="match status" value="1"/>
</dbReference>
<dbReference type="Pfam" id="PF12704">
    <property type="entry name" value="MacB_PCD"/>
    <property type="match status" value="1"/>
</dbReference>
<feature type="transmembrane region" description="Helical" evidence="6">
    <location>
        <begin position="386"/>
        <end position="411"/>
    </location>
</feature>
<feature type="transmembrane region" description="Helical" evidence="6">
    <location>
        <begin position="21"/>
        <end position="41"/>
    </location>
</feature>
<dbReference type="EMBL" id="VORY01000008">
    <property type="protein sequence ID" value="TXD93805.1"/>
    <property type="molecule type" value="Genomic_DNA"/>
</dbReference>
<evidence type="ECO:0000313" key="10">
    <source>
        <dbReference type="Proteomes" id="UP000321367"/>
    </source>
</evidence>
<feature type="domain" description="ABC3 transporter permease C-terminal" evidence="7">
    <location>
        <begin position="300"/>
        <end position="414"/>
    </location>
</feature>
<dbReference type="AlphaFoldDB" id="A0A5C6ZV48"/>
<feature type="transmembrane region" description="Helical" evidence="6">
    <location>
        <begin position="432"/>
        <end position="453"/>
    </location>
</feature>
<proteinExistence type="predicted"/>
<evidence type="ECO:0000259" key="8">
    <source>
        <dbReference type="Pfam" id="PF12704"/>
    </source>
</evidence>
<feature type="transmembrane region" description="Helical" evidence="6">
    <location>
        <begin position="685"/>
        <end position="709"/>
    </location>
</feature>
<feature type="transmembrane region" description="Helical" evidence="6">
    <location>
        <begin position="737"/>
        <end position="757"/>
    </location>
</feature>
<keyword evidence="3 6" id="KW-0812">Transmembrane</keyword>
<feature type="transmembrane region" description="Helical" evidence="6">
    <location>
        <begin position="294"/>
        <end position="315"/>
    </location>
</feature>
<organism evidence="9 10">
    <name type="scientific">Gillisia hiemivivida</name>
    <dbReference type="NCBI Taxonomy" id="291190"/>
    <lineage>
        <taxon>Bacteria</taxon>
        <taxon>Pseudomonadati</taxon>
        <taxon>Bacteroidota</taxon>
        <taxon>Flavobacteriia</taxon>
        <taxon>Flavobacteriales</taxon>
        <taxon>Flavobacteriaceae</taxon>
        <taxon>Gillisia</taxon>
    </lineage>
</organism>
<keyword evidence="4 6" id="KW-1133">Transmembrane helix</keyword>
<evidence type="ECO:0000259" key="7">
    <source>
        <dbReference type="Pfam" id="PF02687"/>
    </source>
</evidence>
<dbReference type="GO" id="GO:0022857">
    <property type="term" value="F:transmembrane transporter activity"/>
    <property type="evidence" value="ECO:0007669"/>
    <property type="project" value="TreeGrafter"/>
</dbReference>
<accession>A0A5C6ZV48</accession>
<name>A0A5C6ZV48_9FLAO</name>
<dbReference type="InterPro" id="IPR003838">
    <property type="entry name" value="ABC3_permease_C"/>
</dbReference>
<dbReference type="InterPro" id="IPR025857">
    <property type="entry name" value="MacB_PCD"/>
</dbReference>
<dbReference type="GO" id="GO:0005886">
    <property type="term" value="C:plasma membrane"/>
    <property type="evidence" value="ECO:0007669"/>
    <property type="project" value="UniProtKB-SubCell"/>
</dbReference>
<comment type="subcellular location">
    <subcellularLocation>
        <location evidence="1">Cell membrane</location>
        <topology evidence="1">Multi-pass membrane protein</topology>
    </subcellularLocation>
</comment>
<dbReference type="InterPro" id="IPR050250">
    <property type="entry name" value="Macrolide_Exporter_MacB"/>
</dbReference>
<evidence type="ECO:0000313" key="9">
    <source>
        <dbReference type="EMBL" id="TXD93805.1"/>
    </source>
</evidence>
<dbReference type="Pfam" id="PF02687">
    <property type="entry name" value="FtsX"/>
    <property type="match status" value="2"/>
</dbReference>
<sequence length="808" mass="91011">MIRNYFKIAWRSLVKSKGLTLINLIGLATGFAITLLIVQYVQFERSYENTHPNADRVVRLTLNLMTGNSVTTQDSEMYPPVGPKLVSEVPEVEAYSRVYAIGEPNSPMQIKEQQFLMKDLYAVDADFFKMFNYKLIHGSEKDLFKKPNQAIITESTALKYFNRTDVVGEVIKSPRSSEDILYNVVGVTHDSPPNTHLKFDMLISYPTMLADAEMLKRHGERDENWNNNNSYMYVKLVKGADYKHFTTSLAAFNKRLIDEKKIKSEEIIGQKIKDIHLYSKKTFEPETNGDAKSIFFLLGVALLIIISAYVNYINLATSKALDRAKEVGIKKVMGSTITQLRLQFLVESLLINVLAGGLALLLVWIGKSSFLSLSGLPEDFVLFGNLTFWVLLFTFIVLGGLLSGLYPAIILSSFKPSTVLKGDFSHSIKGTFLRKGLVIFQFAITIILLIQTFTVNEQLEYMRGLDKGVNVERSIIVEAPTKNSSENYSVFKQSLLANSNINAVSLSHTVPGQPSASLSTTADIHITGVTPEQYHNFYITFIDKDYIPLLDVEMLAGTNFDEGTTPEKSQVVVNEEALKHWDIQTPEDAVNKKLTFWGNEWTIKGVVKNYHQQSPKSPFLPMIHIFNNNFRSLATVQFNGGSSGDNVAQVKENFNAVYPEAPFSYFFMDQEYNKQFEADDRFKNVFMILTAFSILVACLGLLGLASFSVEKRRKEIGIRKVIGASTTNILILLSKDFVKTVMLSVLLSVPISYLLIQNWLKNFAFKIDLHLWLFILPILLVFGLVLLSISIKTVKTAIANPIKSLRTE</sequence>
<keyword evidence="10" id="KW-1185">Reference proteome</keyword>
<dbReference type="PANTHER" id="PTHR30572:SF18">
    <property type="entry name" value="ABC-TYPE MACROLIDE FAMILY EXPORT SYSTEM PERMEASE COMPONENT 2"/>
    <property type="match status" value="1"/>
</dbReference>
<evidence type="ECO:0000256" key="6">
    <source>
        <dbReference type="SAM" id="Phobius"/>
    </source>
</evidence>
<evidence type="ECO:0000256" key="4">
    <source>
        <dbReference type="ARBA" id="ARBA00022989"/>
    </source>
</evidence>
<evidence type="ECO:0000256" key="3">
    <source>
        <dbReference type="ARBA" id="ARBA00022692"/>
    </source>
</evidence>